<comment type="caution">
    <text evidence="1">The sequence shown here is derived from an EMBL/GenBank/DDBJ whole genome shotgun (WGS) entry which is preliminary data.</text>
</comment>
<accession>A0A0F8XB26</accession>
<protein>
    <submittedName>
        <fullName evidence="1">Uncharacterized protein</fullName>
    </submittedName>
</protein>
<reference evidence="1" key="1">
    <citation type="journal article" date="2015" name="Nature">
        <title>Complex archaea that bridge the gap between prokaryotes and eukaryotes.</title>
        <authorList>
            <person name="Spang A."/>
            <person name="Saw J.H."/>
            <person name="Jorgensen S.L."/>
            <person name="Zaremba-Niedzwiedzka K."/>
            <person name="Martijn J."/>
            <person name="Lind A.E."/>
            <person name="van Eijk R."/>
            <person name="Schleper C."/>
            <person name="Guy L."/>
            <person name="Ettema T.J."/>
        </authorList>
    </citation>
    <scope>NUCLEOTIDE SEQUENCE</scope>
</reference>
<organism evidence="1">
    <name type="scientific">marine sediment metagenome</name>
    <dbReference type="NCBI Taxonomy" id="412755"/>
    <lineage>
        <taxon>unclassified sequences</taxon>
        <taxon>metagenomes</taxon>
        <taxon>ecological metagenomes</taxon>
    </lineage>
</organism>
<proteinExistence type="predicted"/>
<evidence type="ECO:0000313" key="1">
    <source>
        <dbReference type="EMBL" id="KKK66008.1"/>
    </source>
</evidence>
<dbReference type="AlphaFoldDB" id="A0A0F8XB26"/>
<sequence>EYGGYLAQNDWVNEYNSFLALKRFAYQIFSGNLTKFNQFENSINSVQETEKFYDVNINIQFLKDINREIKSTGLIIINNSNPSILNLIDNLLIKRQEFTNLRSRIINETMKMLGYSPDQMGSGTNQNSVGTYIKKEIFNNSESELFFAFKSIQDYFFDVLTNLVNIETKERVNAQKLPENEKITLVSDHYYNDFKRRIEEYNSKEKNFH</sequence>
<gene>
    <name evidence="1" type="ORF">LCGC14_2968410</name>
</gene>
<dbReference type="EMBL" id="LAZR01060285">
    <property type="protein sequence ID" value="KKK66008.1"/>
    <property type="molecule type" value="Genomic_DNA"/>
</dbReference>
<name>A0A0F8XB26_9ZZZZ</name>
<feature type="non-terminal residue" evidence="1">
    <location>
        <position position="1"/>
    </location>
</feature>